<accession>A0ABV7STZ6</accession>
<evidence type="ECO:0000313" key="3">
    <source>
        <dbReference type="Proteomes" id="UP001595713"/>
    </source>
</evidence>
<dbReference type="CDD" id="cd09008">
    <property type="entry name" value="MTAN"/>
    <property type="match status" value="1"/>
</dbReference>
<reference evidence="3" key="1">
    <citation type="journal article" date="2019" name="Int. J. Syst. Evol. Microbiol.">
        <title>The Global Catalogue of Microorganisms (GCM) 10K type strain sequencing project: providing services to taxonomists for standard genome sequencing and annotation.</title>
        <authorList>
            <consortium name="The Broad Institute Genomics Platform"/>
            <consortium name="The Broad Institute Genome Sequencing Center for Infectious Disease"/>
            <person name="Wu L."/>
            <person name="Ma J."/>
        </authorList>
    </citation>
    <scope>NUCLEOTIDE SEQUENCE [LARGE SCALE GENOMIC DNA]</scope>
    <source>
        <strain evidence="3">KCTC 42739</strain>
    </source>
</reference>
<evidence type="ECO:0000259" key="1">
    <source>
        <dbReference type="Pfam" id="PF01048"/>
    </source>
</evidence>
<dbReference type="InterPro" id="IPR035994">
    <property type="entry name" value="Nucleoside_phosphorylase_sf"/>
</dbReference>
<dbReference type="RefSeq" id="WP_261294970.1">
    <property type="nucleotide sequence ID" value="NZ_JANQBK010000012.1"/>
</dbReference>
<keyword evidence="3" id="KW-1185">Reference proteome</keyword>
<evidence type="ECO:0000313" key="2">
    <source>
        <dbReference type="EMBL" id="MFC3580458.1"/>
    </source>
</evidence>
<dbReference type="Pfam" id="PF01048">
    <property type="entry name" value="PNP_UDP_1"/>
    <property type="match status" value="1"/>
</dbReference>
<organism evidence="2 3">
    <name type="scientific">Sphingomonas hylomeconis</name>
    <dbReference type="NCBI Taxonomy" id="1395958"/>
    <lineage>
        <taxon>Bacteria</taxon>
        <taxon>Pseudomonadati</taxon>
        <taxon>Pseudomonadota</taxon>
        <taxon>Alphaproteobacteria</taxon>
        <taxon>Sphingomonadales</taxon>
        <taxon>Sphingomonadaceae</taxon>
        <taxon>Sphingomonas</taxon>
    </lineage>
</organism>
<dbReference type="SUPFAM" id="SSF53167">
    <property type="entry name" value="Purine and uridine phosphorylases"/>
    <property type="match status" value="1"/>
</dbReference>
<dbReference type="EMBL" id="JBHRXP010000004">
    <property type="protein sequence ID" value="MFC3580458.1"/>
    <property type="molecule type" value="Genomic_DNA"/>
</dbReference>
<dbReference type="InterPro" id="IPR000845">
    <property type="entry name" value="Nucleoside_phosphorylase_d"/>
</dbReference>
<name>A0ABV7STZ6_9SPHN</name>
<dbReference type="Gene3D" id="3.40.50.1580">
    <property type="entry name" value="Nucleoside phosphorylase domain"/>
    <property type="match status" value="1"/>
</dbReference>
<protein>
    <submittedName>
        <fullName evidence="2">5'-methylthioadenosine/S-adenosylhomocysteine nucleosidase</fullName>
    </submittedName>
</protein>
<sequence>MTIAHKLDSVPRIAVMTAFPPEWAALVDSVEDAAEHRVNGLTILTGTLAGKAVVLMQSGISMVNAAMNTQLLIDRFAVSAIVFSGIAGGVDPGLSVGDVCVPARWGQNGEVAIARQVASGFAPPTGLPGGTDLPGHGALFPRDVLVGNADDPVAERRWLMADPDLVALAATVGATLMLDRHLPGDSGFHLPHQPRIVTGGNAVSGPAFVDNIAYREYLAAVYSARVVDMESAAVAHVAYANSVGFVIFRSVSDLAGADSGDNQMLTFMTLAATNSAHLVRAFVAAMPA</sequence>
<feature type="domain" description="Nucleoside phosphorylase" evidence="1">
    <location>
        <begin position="12"/>
        <end position="284"/>
    </location>
</feature>
<comment type="caution">
    <text evidence="2">The sequence shown here is derived from an EMBL/GenBank/DDBJ whole genome shotgun (WGS) entry which is preliminary data.</text>
</comment>
<gene>
    <name evidence="2" type="ORF">ACFONA_09820</name>
</gene>
<dbReference type="PANTHER" id="PTHR21234">
    <property type="entry name" value="PURINE NUCLEOSIDE PHOSPHORYLASE"/>
    <property type="match status" value="1"/>
</dbReference>
<dbReference type="Proteomes" id="UP001595713">
    <property type="component" value="Unassembled WGS sequence"/>
</dbReference>
<dbReference type="PANTHER" id="PTHR21234:SF42">
    <property type="entry name" value="PHOSPHORYLASE SUPERFAMILY PROTEIN"/>
    <property type="match status" value="1"/>
</dbReference>
<proteinExistence type="predicted"/>